<organism evidence="1 2">
    <name type="scientific">Aquipluma nitroreducens</name>
    <dbReference type="NCBI Taxonomy" id="2010828"/>
    <lineage>
        <taxon>Bacteria</taxon>
        <taxon>Pseudomonadati</taxon>
        <taxon>Bacteroidota</taxon>
        <taxon>Bacteroidia</taxon>
        <taxon>Marinilabiliales</taxon>
        <taxon>Prolixibacteraceae</taxon>
        <taxon>Aquipluma</taxon>
    </lineage>
</organism>
<name>A0A5K7S406_9BACT</name>
<evidence type="ECO:0000313" key="2">
    <source>
        <dbReference type="Proteomes" id="UP001193389"/>
    </source>
</evidence>
<dbReference type="Proteomes" id="UP001193389">
    <property type="component" value="Chromosome"/>
</dbReference>
<accession>A0A5K7S406</accession>
<keyword evidence="2" id="KW-1185">Reference proteome</keyword>
<reference evidence="1" key="1">
    <citation type="journal article" date="2020" name="Int. J. Syst. Evol. Microbiol.">
        <title>Aquipluma nitroreducens gen. nov. sp. nov., a novel facultatively anaerobic bacterium isolated from a freshwater lake.</title>
        <authorList>
            <person name="Watanabe M."/>
            <person name="Kojima H."/>
            <person name="Fukui M."/>
        </authorList>
    </citation>
    <scope>NUCLEOTIDE SEQUENCE</scope>
    <source>
        <strain evidence="1">MeG22</strain>
    </source>
</reference>
<dbReference type="AlphaFoldDB" id="A0A5K7S406"/>
<sequence length="43" mass="4788">MPNNPKNKGLNRKSIDSITGLVFKTGRGNSEVQVSLSFYIKTF</sequence>
<proteinExistence type="predicted"/>
<dbReference type="EMBL" id="AP018694">
    <property type="protein sequence ID" value="BBE16301.1"/>
    <property type="molecule type" value="Genomic_DNA"/>
</dbReference>
<protein>
    <submittedName>
        <fullName evidence="1">Uncharacterized protein</fullName>
    </submittedName>
</protein>
<dbReference type="KEGG" id="anf:AQPE_0438"/>
<gene>
    <name evidence="1" type="ORF">AQPE_0438</name>
</gene>
<evidence type="ECO:0000313" key="1">
    <source>
        <dbReference type="EMBL" id="BBE16301.1"/>
    </source>
</evidence>